<dbReference type="Proteomes" id="UP000095286">
    <property type="component" value="Unplaced"/>
</dbReference>
<name>A0AC35UIQ5_9BILA</name>
<dbReference type="WBParaSite" id="RSKR_0001163000.1">
    <property type="protein sequence ID" value="RSKR_0001163000.1"/>
    <property type="gene ID" value="RSKR_0001163000"/>
</dbReference>
<accession>A0AC35UIQ5</accession>
<reference evidence="2" key="1">
    <citation type="submission" date="2016-11" db="UniProtKB">
        <authorList>
            <consortium name="WormBaseParasite"/>
        </authorList>
    </citation>
    <scope>IDENTIFICATION</scope>
    <source>
        <strain evidence="2">KR3021</strain>
    </source>
</reference>
<protein>
    <submittedName>
        <fullName evidence="2">Neur_chan_LBD domain-containing protein</fullName>
    </submittedName>
</protein>
<sequence length="442" mass="50926">MATLILKHLLSLISLYLIVKHASCTYTGLDDEYSYEKDEAVDHYDPTAKAKQNCTSDTAIIDKLLNGTGYSKFKVPSTKGGVEVHVEFWIQEISSISEITNDFEMDIYINEMWHDEGLNFEHLSPCKHNLSLNGQVLDRLWSPQGVFINSKVAKIHESPFKNVFLMLYENGSVWTNIRVRVKGPCKMDLTAFPLDSQSCGLIYESFNYNNQEVRMRWSPLSKKPASPMNKILLPDYDLVDIETELVVEQYPAGLWDELHVRLFFKRRFVWYFMQAYTPTYLIIFISWISFALGPTAIPARTMLGVNSLLAIVFQFSSIMRNLPKVAYVKAIDVFLLSSMTFIFASLLELAIVGYKVKNLDILAKKRPILCRKRPNDGESSPKQTCTYEKRFMFPVEKLEIPWKKSSLSFLSWSPDDIDKVAIVSFPTFFAVFNVCYWSYYLS</sequence>
<proteinExistence type="predicted"/>
<organism evidence="1 2">
    <name type="scientific">Rhabditophanes sp. KR3021</name>
    <dbReference type="NCBI Taxonomy" id="114890"/>
    <lineage>
        <taxon>Eukaryota</taxon>
        <taxon>Metazoa</taxon>
        <taxon>Ecdysozoa</taxon>
        <taxon>Nematoda</taxon>
        <taxon>Chromadorea</taxon>
        <taxon>Rhabditida</taxon>
        <taxon>Tylenchina</taxon>
        <taxon>Panagrolaimomorpha</taxon>
        <taxon>Strongyloidoidea</taxon>
        <taxon>Alloionematidae</taxon>
        <taxon>Rhabditophanes</taxon>
    </lineage>
</organism>
<evidence type="ECO:0000313" key="1">
    <source>
        <dbReference type="Proteomes" id="UP000095286"/>
    </source>
</evidence>
<evidence type="ECO:0000313" key="2">
    <source>
        <dbReference type="WBParaSite" id="RSKR_0001163000.1"/>
    </source>
</evidence>